<dbReference type="InterPro" id="IPR036759">
    <property type="entry name" value="TPK_catalytic_sf"/>
</dbReference>
<dbReference type="EC" id="2.7.6.2" evidence="5"/>
<dbReference type="SUPFAM" id="SSF63999">
    <property type="entry name" value="Thiamin pyrophosphokinase, catalytic domain"/>
    <property type="match status" value="1"/>
</dbReference>
<evidence type="ECO:0000313" key="9">
    <source>
        <dbReference type="Proteomes" id="UP000070394"/>
    </source>
</evidence>
<feature type="domain" description="Thiamin pyrophosphokinase thiamin-binding" evidence="7">
    <location>
        <begin position="147"/>
        <end position="209"/>
    </location>
</feature>
<dbReference type="GO" id="GO:0030975">
    <property type="term" value="F:thiamine binding"/>
    <property type="evidence" value="ECO:0007669"/>
    <property type="project" value="InterPro"/>
</dbReference>
<dbReference type="InterPro" id="IPR007373">
    <property type="entry name" value="Thiamin_PyroPKinase_B1-bd"/>
</dbReference>
<evidence type="ECO:0000256" key="2">
    <source>
        <dbReference type="ARBA" id="ARBA00022741"/>
    </source>
</evidence>
<keyword evidence="2" id="KW-0547">Nucleotide-binding</keyword>
<protein>
    <recommendedName>
        <fullName evidence="5">Thiamine diphosphokinase</fullName>
        <ecNumber evidence="5">2.7.6.2</ecNumber>
    </recommendedName>
</protein>
<organism evidence="8 9">
    <name type="scientific">Lachnoanaerobaculum saburreum</name>
    <dbReference type="NCBI Taxonomy" id="467210"/>
    <lineage>
        <taxon>Bacteria</taxon>
        <taxon>Bacillati</taxon>
        <taxon>Bacillota</taxon>
        <taxon>Clostridia</taxon>
        <taxon>Lachnospirales</taxon>
        <taxon>Lachnospiraceae</taxon>
        <taxon>Lachnoanaerobaculum</taxon>
    </lineage>
</organism>
<dbReference type="STRING" id="467210.HMPREF1866_02261"/>
<dbReference type="NCBIfam" id="TIGR01378">
    <property type="entry name" value="thi_PPkinase"/>
    <property type="match status" value="1"/>
</dbReference>
<keyword evidence="3 8" id="KW-0418">Kinase</keyword>
<evidence type="ECO:0000256" key="4">
    <source>
        <dbReference type="ARBA" id="ARBA00022840"/>
    </source>
</evidence>
<proteinExistence type="predicted"/>
<dbReference type="AlphaFoldDB" id="A0A133ZHH1"/>
<evidence type="ECO:0000256" key="3">
    <source>
        <dbReference type="ARBA" id="ARBA00022777"/>
    </source>
</evidence>
<gene>
    <name evidence="8" type="ORF">HMPREF1866_02261</name>
</gene>
<dbReference type="InterPro" id="IPR007371">
    <property type="entry name" value="TPK_catalytic"/>
</dbReference>
<dbReference type="OrthoDB" id="9804377at2"/>
<evidence type="ECO:0000256" key="5">
    <source>
        <dbReference type="NCBIfam" id="TIGR01378"/>
    </source>
</evidence>
<name>A0A133ZHH1_9FIRM</name>
<dbReference type="PANTHER" id="PTHR41299">
    <property type="entry name" value="THIAMINE PYROPHOSPHOKINASE"/>
    <property type="match status" value="1"/>
</dbReference>
<dbReference type="Pfam" id="PF04265">
    <property type="entry name" value="TPK_B1_binding"/>
    <property type="match status" value="1"/>
</dbReference>
<dbReference type="RefSeq" id="WP_060931853.1">
    <property type="nucleotide sequence ID" value="NZ_KQ959840.1"/>
</dbReference>
<dbReference type="InterPro" id="IPR053149">
    <property type="entry name" value="TPK"/>
</dbReference>
<dbReference type="GO" id="GO:0006772">
    <property type="term" value="P:thiamine metabolic process"/>
    <property type="evidence" value="ECO:0007669"/>
    <property type="project" value="UniProtKB-UniRule"/>
</dbReference>
<dbReference type="GO" id="GO:0005524">
    <property type="term" value="F:ATP binding"/>
    <property type="evidence" value="ECO:0007669"/>
    <property type="project" value="UniProtKB-KW"/>
</dbReference>
<keyword evidence="9" id="KW-1185">Reference proteome</keyword>
<evidence type="ECO:0000259" key="6">
    <source>
        <dbReference type="Pfam" id="PF04263"/>
    </source>
</evidence>
<accession>A0A133ZHH1</accession>
<dbReference type="Gene3D" id="3.40.50.10240">
    <property type="entry name" value="Thiamin pyrophosphokinase, catalytic domain"/>
    <property type="match status" value="1"/>
</dbReference>
<keyword evidence="4" id="KW-0067">ATP-binding</keyword>
<keyword evidence="1" id="KW-0808">Transferase</keyword>
<dbReference type="GO" id="GO:0016301">
    <property type="term" value="F:kinase activity"/>
    <property type="evidence" value="ECO:0007669"/>
    <property type="project" value="UniProtKB-KW"/>
</dbReference>
<dbReference type="InterPro" id="IPR006282">
    <property type="entry name" value="Thi_PPkinase"/>
</dbReference>
<dbReference type="PATRIC" id="fig|467210.3.peg.2239"/>
<evidence type="ECO:0000256" key="1">
    <source>
        <dbReference type="ARBA" id="ARBA00022679"/>
    </source>
</evidence>
<dbReference type="GO" id="GO:0009229">
    <property type="term" value="P:thiamine diphosphate biosynthetic process"/>
    <property type="evidence" value="ECO:0007669"/>
    <property type="project" value="InterPro"/>
</dbReference>
<dbReference type="Proteomes" id="UP000070394">
    <property type="component" value="Unassembled WGS sequence"/>
</dbReference>
<evidence type="ECO:0000259" key="7">
    <source>
        <dbReference type="Pfam" id="PF04265"/>
    </source>
</evidence>
<dbReference type="Pfam" id="PF04263">
    <property type="entry name" value="TPK_catalytic"/>
    <property type="match status" value="1"/>
</dbReference>
<sequence>MNAIIVTGGDIDLSLLESYISKNKYTIVISVDAAVKKLEETGKLPNVMVGDFDTLADEKRLEYYAGLGIEIVRHNPVKDFSDTELAIDWAYKRNITEIVIFGALGRRFDHTFANILMLRKYKKLGVDITVVDRCNRIYVKSNPFILEKRLVWGKYISFFAVKEKVFIESLTGVAYPVENKYLDNIENPSLFISNEIVDDYMSVIFDGEILVVESRD</sequence>
<dbReference type="CDD" id="cd07995">
    <property type="entry name" value="TPK"/>
    <property type="match status" value="1"/>
</dbReference>
<comment type="caution">
    <text evidence="8">The sequence shown here is derived from an EMBL/GenBank/DDBJ whole genome shotgun (WGS) entry which is preliminary data.</text>
</comment>
<evidence type="ECO:0000313" key="8">
    <source>
        <dbReference type="EMBL" id="KXB54897.1"/>
    </source>
</evidence>
<feature type="domain" description="Thiamin pyrophosphokinase catalytic" evidence="6">
    <location>
        <begin position="23"/>
        <end position="129"/>
    </location>
</feature>
<dbReference type="PANTHER" id="PTHR41299:SF1">
    <property type="entry name" value="THIAMINE PYROPHOSPHOKINASE"/>
    <property type="match status" value="1"/>
</dbReference>
<dbReference type="GO" id="GO:0004788">
    <property type="term" value="F:thiamine diphosphokinase activity"/>
    <property type="evidence" value="ECO:0007669"/>
    <property type="project" value="UniProtKB-UniRule"/>
</dbReference>
<reference evidence="9" key="1">
    <citation type="submission" date="2016-01" db="EMBL/GenBank/DDBJ databases">
        <authorList>
            <person name="Mitreva M."/>
            <person name="Pepin K.H."/>
            <person name="Mihindukulasuriya K.A."/>
            <person name="Fulton R."/>
            <person name="Fronick C."/>
            <person name="O'Laughlin M."/>
            <person name="Miner T."/>
            <person name="Herter B."/>
            <person name="Rosa B.A."/>
            <person name="Cordes M."/>
            <person name="Tomlinson C."/>
            <person name="Wollam A."/>
            <person name="Palsikar V.B."/>
            <person name="Mardis E.R."/>
            <person name="Wilson R.K."/>
        </authorList>
    </citation>
    <scope>NUCLEOTIDE SEQUENCE [LARGE SCALE GENOMIC DNA]</scope>
    <source>
        <strain evidence="9">DNF00896</strain>
    </source>
</reference>
<dbReference type="EMBL" id="LSDA01000124">
    <property type="protein sequence ID" value="KXB54897.1"/>
    <property type="molecule type" value="Genomic_DNA"/>
</dbReference>